<dbReference type="InterPro" id="IPR019734">
    <property type="entry name" value="TPR_rpt"/>
</dbReference>
<evidence type="ECO:0000313" key="5">
    <source>
        <dbReference type="Proteomes" id="UP000305451"/>
    </source>
</evidence>
<dbReference type="SUPFAM" id="SSF53756">
    <property type="entry name" value="UDP-Glycosyltransferase/glycogen phosphorylase"/>
    <property type="match status" value="1"/>
</dbReference>
<dbReference type="Gene3D" id="1.25.40.10">
    <property type="entry name" value="Tetratricopeptide repeat domain"/>
    <property type="match status" value="1"/>
</dbReference>
<gene>
    <name evidence="4" type="ORF">E5162_00600</name>
</gene>
<dbReference type="RefSeq" id="WP_135943022.1">
    <property type="nucleotide sequence ID" value="NZ_BMEI01000001.1"/>
</dbReference>
<keyword evidence="1" id="KW-0677">Repeat</keyword>
<dbReference type="PROSITE" id="PS50005">
    <property type="entry name" value="TPR"/>
    <property type="match status" value="3"/>
</dbReference>
<keyword evidence="2 3" id="KW-0802">TPR repeat</keyword>
<evidence type="ECO:0000256" key="3">
    <source>
        <dbReference type="PROSITE-ProRule" id="PRU00339"/>
    </source>
</evidence>
<dbReference type="EMBL" id="SRXV01000001">
    <property type="protein sequence ID" value="TGY93827.1"/>
    <property type="molecule type" value="Genomic_DNA"/>
</dbReference>
<feature type="repeat" description="TPR" evidence="3">
    <location>
        <begin position="224"/>
        <end position="257"/>
    </location>
</feature>
<sequence length="600" mass="66937">MSQLLDLDAELAAGTEHAKREIRPRRDKPAAAELQRTLNDARRQASAPPPKAVAMLRRALKIVEDNPVSAAKAARLCLDAVEMAPDSAMANHALALCLERLGRLSKALQFYERAWKLDPTDPEIYMNLSTLAWQMDMLDAAEKFLRIYLQMVPNHTGATINLAGVLRDKGGFEASIELLRAAIYASPENYELWNSLGTTLLESGKPDEALTFYDESRRLKPDYARAHHNTAFAYELLGRPDKATQHFREALKTASNHKDIITMTHGLSQSLLAMGELEEGWDLYDSRLDPTHKNMCHVLVDAPMWDGRDLQAIRGKRLLWVGEQGLGDEILFLQLAKDLLEAIGPDGELRIVVERRLVDMIQKTLPEAKVGSHRTMEREGKLFRAVVGFEDLAPADFWTPFIQPARAFRHAIEDFPEEPILKPEASDLAHWRGELAKTGPGLKVGILWKSLKMDAKRSKHFSAFDQWKPVLKTPGADFINLQYGETATDIAYAKEKFSVDIHTLDGIDLKNDLEQVTALAASCDLVIGPTNATTSLAGAAGARVWFVHPHANVWTHMGFGRSPWFASSRSFFGKDYADWAGIMNTVAEALDELARKEKAA</sequence>
<dbReference type="Pfam" id="PF13424">
    <property type="entry name" value="TPR_12"/>
    <property type="match status" value="1"/>
</dbReference>
<dbReference type="Proteomes" id="UP000305451">
    <property type="component" value="Unassembled WGS sequence"/>
</dbReference>
<evidence type="ECO:0000256" key="1">
    <source>
        <dbReference type="ARBA" id="ARBA00022737"/>
    </source>
</evidence>
<dbReference type="PANTHER" id="PTHR44858:SF1">
    <property type="entry name" value="UDP-N-ACETYLGLUCOSAMINE--PEPTIDE N-ACETYLGLUCOSAMINYLTRANSFERASE SPINDLY-RELATED"/>
    <property type="match status" value="1"/>
</dbReference>
<comment type="caution">
    <text evidence="4">The sequence shown here is derived from an EMBL/GenBank/DDBJ whole genome shotgun (WGS) entry which is preliminary data.</text>
</comment>
<reference evidence="4 5" key="1">
    <citation type="journal article" date="2013" name="Int. J. Syst. Evol. Microbiol.">
        <title>Marinicauda pacifica gen. nov., sp. nov., a prosthecate alphaproteobacterium of the family Hyphomonadaceae isolated from deep seawater.</title>
        <authorList>
            <person name="Zhang X.Y."/>
            <person name="Li G.W."/>
            <person name="Wang C.S."/>
            <person name="Zhang Y.J."/>
            <person name="Xu X.W."/>
            <person name="Li H."/>
            <person name="Liu A."/>
            <person name="Liu C."/>
            <person name="Xie B.B."/>
            <person name="Qin Q.L."/>
            <person name="Xu Z."/>
            <person name="Chen X.L."/>
            <person name="Zhou B.C."/>
            <person name="Zhang Y.Z."/>
        </authorList>
    </citation>
    <scope>NUCLEOTIDE SEQUENCE [LARGE SCALE GENOMIC DNA]</scope>
    <source>
        <strain evidence="4 5">P-1 km-3</strain>
    </source>
</reference>
<organism evidence="4 5">
    <name type="scientific">Marinicauda pacifica</name>
    <dbReference type="NCBI Taxonomy" id="1133559"/>
    <lineage>
        <taxon>Bacteria</taxon>
        <taxon>Pseudomonadati</taxon>
        <taxon>Pseudomonadota</taxon>
        <taxon>Alphaproteobacteria</taxon>
        <taxon>Maricaulales</taxon>
        <taxon>Maricaulaceae</taxon>
        <taxon>Marinicauda</taxon>
    </lineage>
</organism>
<dbReference type="InterPro" id="IPR050498">
    <property type="entry name" value="Ycf3"/>
</dbReference>
<dbReference type="InterPro" id="IPR011990">
    <property type="entry name" value="TPR-like_helical_dom_sf"/>
</dbReference>
<accession>A0A4S2HCP9</accession>
<dbReference type="PANTHER" id="PTHR44858">
    <property type="entry name" value="TETRATRICOPEPTIDE REPEAT PROTEIN 6"/>
    <property type="match status" value="1"/>
</dbReference>
<dbReference type="OrthoDB" id="6193797at2"/>
<dbReference type="SMART" id="SM00028">
    <property type="entry name" value="TPR"/>
    <property type="match status" value="5"/>
</dbReference>
<dbReference type="Pfam" id="PF14559">
    <property type="entry name" value="TPR_19"/>
    <property type="match status" value="1"/>
</dbReference>
<evidence type="ECO:0000313" key="4">
    <source>
        <dbReference type="EMBL" id="TGY93827.1"/>
    </source>
</evidence>
<protein>
    <submittedName>
        <fullName evidence="4">Tetratricopeptide repeat protein</fullName>
    </submittedName>
</protein>
<proteinExistence type="predicted"/>
<evidence type="ECO:0000256" key="2">
    <source>
        <dbReference type="ARBA" id="ARBA00022803"/>
    </source>
</evidence>
<keyword evidence="5" id="KW-1185">Reference proteome</keyword>
<feature type="repeat" description="TPR" evidence="3">
    <location>
        <begin position="88"/>
        <end position="121"/>
    </location>
</feature>
<name>A0A4S2HCP9_9PROT</name>
<dbReference type="AlphaFoldDB" id="A0A4S2HCP9"/>
<dbReference type="SUPFAM" id="SSF48452">
    <property type="entry name" value="TPR-like"/>
    <property type="match status" value="1"/>
</dbReference>
<feature type="repeat" description="TPR" evidence="3">
    <location>
        <begin position="190"/>
        <end position="223"/>
    </location>
</feature>